<dbReference type="PANTHER" id="PTHR43690:SF17">
    <property type="entry name" value="PROTEIN YHJJ"/>
    <property type="match status" value="1"/>
</dbReference>
<dbReference type="RefSeq" id="WP_344711339.1">
    <property type="nucleotide sequence ID" value="NZ_BAAAZD010000002.1"/>
</dbReference>
<evidence type="ECO:0000256" key="7">
    <source>
        <dbReference type="ARBA" id="ARBA00023049"/>
    </source>
</evidence>
<dbReference type="PROSITE" id="PS00143">
    <property type="entry name" value="INSULINASE"/>
    <property type="match status" value="1"/>
</dbReference>
<dbReference type="Gene3D" id="3.30.830.10">
    <property type="entry name" value="Metalloenzyme, LuxS/M16 peptidase-like"/>
    <property type="match status" value="4"/>
</dbReference>
<keyword evidence="5" id="KW-0378">Hydrolase</keyword>
<dbReference type="Proteomes" id="UP001501310">
    <property type="component" value="Unassembled WGS sequence"/>
</dbReference>
<evidence type="ECO:0000259" key="11">
    <source>
        <dbReference type="Pfam" id="PF00675"/>
    </source>
</evidence>
<feature type="compositionally biased region" description="Low complexity" evidence="9">
    <location>
        <begin position="24"/>
        <end position="41"/>
    </location>
</feature>
<evidence type="ECO:0000313" key="14">
    <source>
        <dbReference type="Proteomes" id="UP001501310"/>
    </source>
</evidence>
<feature type="domain" description="Peptidase M16 C-terminal" evidence="12">
    <location>
        <begin position="228"/>
        <end position="407"/>
    </location>
</feature>
<proteinExistence type="inferred from homology"/>
<keyword evidence="7" id="KW-0482">Metalloprotease</keyword>
<dbReference type="Pfam" id="PF00675">
    <property type="entry name" value="Peptidase_M16"/>
    <property type="match status" value="1"/>
</dbReference>
<name>A0ABP7SFG5_9SPHN</name>
<evidence type="ECO:0000256" key="10">
    <source>
        <dbReference type="SAM" id="SignalP"/>
    </source>
</evidence>
<evidence type="ECO:0000256" key="1">
    <source>
        <dbReference type="ARBA" id="ARBA00001947"/>
    </source>
</evidence>
<evidence type="ECO:0000256" key="8">
    <source>
        <dbReference type="RuleBase" id="RU004447"/>
    </source>
</evidence>
<evidence type="ECO:0000256" key="9">
    <source>
        <dbReference type="SAM" id="MobiDB-lite"/>
    </source>
</evidence>
<keyword evidence="3" id="KW-0645">Protease</keyword>
<evidence type="ECO:0000313" key="13">
    <source>
        <dbReference type="EMBL" id="GAA4011056.1"/>
    </source>
</evidence>
<protein>
    <submittedName>
        <fullName evidence="13">Insulinase family protein</fullName>
    </submittedName>
</protein>
<comment type="cofactor">
    <cofactor evidence="1">
        <name>Zn(2+)</name>
        <dbReference type="ChEBI" id="CHEBI:29105"/>
    </cofactor>
</comment>
<accession>A0ABP7SFG5</accession>
<evidence type="ECO:0000256" key="5">
    <source>
        <dbReference type="ARBA" id="ARBA00022801"/>
    </source>
</evidence>
<keyword evidence="6" id="KW-0862">Zinc</keyword>
<dbReference type="EMBL" id="BAAAZD010000002">
    <property type="protein sequence ID" value="GAA4011056.1"/>
    <property type="molecule type" value="Genomic_DNA"/>
</dbReference>
<feature type="chain" id="PRO_5045988671" evidence="10">
    <location>
        <begin position="22"/>
        <end position="965"/>
    </location>
</feature>
<gene>
    <name evidence="13" type="ORF">GCM10022211_27180</name>
</gene>
<keyword evidence="4" id="KW-0479">Metal-binding</keyword>
<evidence type="ECO:0000259" key="12">
    <source>
        <dbReference type="Pfam" id="PF05193"/>
    </source>
</evidence>
<evidence type="ECO:0000256" key="6">
    <source>
        <dbReference type="ARBA" id="ARBA00022833"/>
    </source>
</evidence>
<reference evidence="14" key="1">
    <citation type="journal article" date="2019" name="Int. J. Syst. Evol. Microbiol.">
        <title>The Global Catalogue of Microorganisms (GCM) 10K type strain sequencing project: providing services to taxonomists for standard genome sequencing and annotation.</title>
        <authorList>
            <consortium name="The Broad Institute Genomics Platform"/>
            <consortium name="The Broad Institute Genome Sequencing Center for Infectious Disease"/>
            <person name="Wu L."/>
            <person name="Ma J."/>
        </authorList>
    </citation>
    <scope>NUCLEOTIDE SEQUENCE [LARGE SCALE GENOMIC DNA]</scope>
    <source>
        <strain evidence="14">JCM 16603</strain>
    </source>
</reference>
<comment type="caution">
    <text evidence="13">The sequence shown here is derived from an EMBL/GenBank/DDBJ whole genome shotgun (WGS) entry which is preliminary data.</text>
</comment>
<organism evidence="13 14">
    <name type="scientific">Sphingomonas humi</name>
    <dbReference type="NCBI Taxonomy" id="335630"/>
    <lineage>
        <taxon>Bacteria</taxon>
        <taxon>Pseudomonadati</taxon>
        <taxon>Pseudomonadota</taxon>
        <taxon>Alphaproteobacteria</taxon>
        <taxon>Sphingomonadales</taxon>
        <taxon>Sphingomonadaceae</taxon>
        <taxon>Sphingomonas</taxon>
    </lineage>
</organism>
<dbReference type="SUPFAM" id="SSF63411">
    <property type="entry name" value="LuxS/MPP-like metallohydrolase"/>
    <property type="match status" value="3"/>
</dbReference>
<dbReference type="InterPro" id="IPR001431">
    <property type="entry name" value="Pept_M16_Zn_BS"/>
</dbReference>
<comment type="similarity">
    <text evidence="2 8">Belongs to the peptidase M16 family.</text>
</comment>
<dbReference type="InterPro" id="IPR007863">
    <property type="entry name" value="Peptidase_M16_C"/>
</dbReference>
<feature type="region of interest" description="Disordered" evidence="9">
    <location>
        <begin position="268"/>
        <end position="288"/>
    </location>
</feature>
<dbReference type="InterPro" id="IPR011249">
    <property type="entry name" value="Metalloenz_LuxS/M16"/>
</dbReference>
<feature type="region of interest" description="Disordered" evidence="9">
    <location>
        <begin position="24"/>
        <end position="43"/>
    </location>
</feature>
<feature type="signal peptide" evidence="10">
    <location>
        <begin position="1"/>
        <end position="21"/>
    </location>
</feature>
<dbReference type="PANTHER" id="PTHR43690">
    <property type="entry name" value="NARDILYSIN"/>
    <property type="match status" value="1"/>
</dbReference>
<dbReference type="InterPro" id="IPR011765">
    <property type="entry name" value="Pept_M16_N"/>
</dbReference>
<keyword evidence="10" id="KW-0732">Signal</keyword>
<feature type="domain" description="Peptidase M16 N-terminal" evidence="11">
    <location>
        <begin position="70"/>
        <end position="186"/>
    </location>
</feature>
<feature type="domain" description="Peptidase M16 C-terminal" evidence="12">
    <location>
        <begin position="716"/>
        <end position="881"/>
    </location>
</feature>
<dbReference type="Pfam" id="PF05193">
    <property type="entry name" value="Peptidase_M16_C"/>
    <property type="match status" value="2"/>
</dbReference>
<sequence>MTLKRSAAFACLVLLSGSALASGVAAPSPARAPASAKSGSGWMRGEGLRADPELVLGTLPNGMRYAIRRNKTPPGEASVRLRIDTGSLNEADDQRGLAHFLEHMVLNGTENVPEGDFVKRLERAGLRFGPDTNASTGFGQTVFKLDLPQADKPTLDEAFFLLREVVGRAKLDAAAVDRERGIILSEERARATPGYRLLVDQLGWLYPGQKLGSRLPIGSTDVIRTAPRQRLVDFYRAWYRPERATLVIAGDVDPADIERRLRATFGDWKGMGPAGTPADQGRPSPRAGDGRLFVDPAVAAGVTMSWVRPPDLSPDSIAGRTRDLEEQLAAAILNRRLEKLAQSDGNPPFVSARVGSSELEETAGTTSLIGQARLGDWRSTLTAIEQEQRRLVQHGVTADEVERELTGLKAALEAGVAGAATRTSSSLAEAIVGSVDNDTVVTSPADRLAFYKAVAPTLDPASVGAAAKRLFEGSGPLVYLTLPRPAATKEMLLAALDASRKVAVSAPAAQARIAWPYGNFGAPGKVVEQRAFADIGATSVRFANGVRLIVRPSAARKEQVLVSVRFGNGRLAMAADRSSPEWALGSAFTFGGTGKLDADQVNRSLTGRLVGATFGVDDDRFVLAGVTRPEDLTTQMQLLSAYVTDPGWRPLGWERIKAQAASIHDRFESSPGGVLSRDLGLILRSGDKRWQIPSRMAMRMSSISEGRSLVDPALKNGRIEIIMAGDISVERAIAETAATFGALPPRGDSDLKPGSISFPPPPPGGLLTLTHKGRDDQAVALIAWPTTGYSPETRQLARTLTLLGAVFQLRITDELREKEGVSYAPAAAHGASSTWQRYGYLVAQVEAPPATLDRFFIEAQKIADDLATKPVDADELTRARRPMLASIERARDGNAYWASALEDLGTDPFTLESIRTQRSDIEAITPAMLQEAARRYLLPATAYRVKVIKEAAPTPISPPVAATKD</sequence>
<keyword evidence="14" id="KW-1185">Reference proteome</keyword>
<dbReference type="InterPro" id="IPR050626">
    <property type="entry name" value="Peptidase_M16"/>
</dbReference>
<evidence type="ECO:0000256" key="2">
    <source>
        <dbReference type="ARBA" id="ARBA00007261"/>
    </source>
</evidence>
<evidence type="ECO:0000256" key="4">
    <source>
        <dbReference type="ARBA" id="ARBA00022723"/>
    </source>
</evidence>
<evidence type="ECO:0000256" key="3">
    <source>
        <dbReference type="ARBA" id="ARBA00022670"/>
    </source>
</evidence>